<dbReference type="Gene3D" id="1.10.530.10">
    <property type="match status" value="1"/>
</dbReference>
<feature type="domain" description="Glycoside hydrolase family 19 catalytic" evidence="1">
    <location>
        <begin position="188"/>
        <end position="248"/>
    </location>
</feature>
<dbReference type="RefSeq" id="WP_279678978.1">
    <property type="nucleotide sequence ID" value="NZ_JAOCCL010000018.1"/>
</dbReference>
<dbReference type="EMBL" id="JAOCCL010000018">
    <property type="protein sequence ID" value="MDH0826568.1"/>
    <property type="molecule type" value="Genomic_DNA"/>
</dbReference>
<dbReference type="InterPro" id="IPR052354">
    <property type="entry name" value="Cell_Wall_Dynamics_Protein"/>
</dbReference>
<dbReference type="InterPro" id="IPR000726">
    <property type="entry name" value="Glyco_hydro_19_cat"/>
</dbReference>
<reference evidence="2" key="1">
    <citation type="submission" date="2022-09" db="EMBL/GenBank/DDBJ databases">
        <title>Intensive care unit water sources are persistently colonized with multi-drug resistant bacteria and are the site of extensive horizontal gene transfer of antibiotic resistance genes.</title>
        <authorList>
            <person name="Diorio-Toth L."/>
        </authorList>
    </citation>
    <scope>NUCLEOTIDE SEQUENCE</scope>
    <source>
        <strain evidence="2">GD03885</strain>
    </source>
</reference>
<dbReference type="PANTHER" id="PTHR34408">
    <property type="entry name" value="FAMILY PROTEIN, PUTATIVE-RELATED"/>
    <property type="match status" value="1"/>
</dbReference>
<dbReference type="GO" id="GO:0004568">
    <property type="term" value="F:chitinase activity"/>
    <property type="evidence" value="ECO:0007669"/>
    <property type="project" value="InterPro"/>
</dbReference>
<proteinExistence type="predicted"/>
<evidence type="ECO:0000259" key="1">
    <source>
        <dbReference type="Pfam" id="PF00182"/>
    </source>
</evidence>
<dbReference type="InterPro" id="IPR023346">
    <property type="entry name" value="Lysozyme-like_dom_sf"/>
</dbReference>
<comment type="caution">
    <text evidence="2">The sequence shown here is derived from an EMBL/GenBank/DDBJ whole genome shotgun (WGS) entry which is preliminary data.</text>
</comment>
<dbReference type="AlphaFoldDB" id="A0AA42SEF3"/>
<dbReference type="GO" id="GO:0016998">
    <property type="term" value="P:cell wall macromolecule catabolic process"/>
    <property type="evidence" value="ECO:0007669"/>
    <property type="project" value="InterPro"/>
</dbReference>
<accession>A0AA42SEF3</accession>
<dbReference type="PANTHER" id="PTHR34408:SF1">
    <property type="entry name" value="GLYCOSYL HYDROLASE FAMILY 19 DOMAIN-CONTAINING PROTEIN HI_1415"/>
    <property type="match status" value="1"/>
</dbReference>
<dbReference type="Pfam" id="PF00182">
    <property type="entry name" value="Glyco_hydro_19"/>
    <property type="match status" value="1"/>
</dbReference>
<gene>
    <name evidence="2" type="ORF">N5C97_08650</name>
</gene>
<dbReference type="SUPFAM" id="SSF53955">
    <property type="entry name" value="Lysozyme-like"/>
    <property type="match status" value="1"/>
</dbReference>
<dbReference type="Proteomes" id="UP001160116">
    <property type="component" value="Unassembled WGS sequence"/>
</dbReference>
<evidence type="ECO:0000313" key="3">
    <source>
        <dbReference type="Proteomes" id="UP001160116"/>
    </source>
</evidence>
<name>A0AA42SEF3_ACIJO</name>
<evidence type="ECO:0000313" key="2">
    <source>
        <dbReference type="EMBL" id="MDH0826568.1"/>
    </source>
</evidence>
<organism evidence="2 3">
    <name type="scientific">Acinetobacter johnsonii</name>
    <dbReference type="NCBI Taxonomy" id="40214"/>
    <lineage>
        <taxon>Bacteria</taxon>
        <taxon>Pseudomonadati</taxon>
        <taxon>Pseudomonadota</taxon>
        <taxon>Gammaproteobacteria</taxon>
        <taxon>Moraxellales</taxon>
        <taxon>Moraxellaceae</taxon>
        <taxon>Acinetobacter</taxon>
    </lineage>
</organism>
<sequence>MNAELKQIQATLKTIGLYTGAIDGLIGNKTYSAFVKLKEYKGSKQPLRDIQTILATARVYFGAIDGIIGNGSISAFNHLMPAPKVTDELLKKIYKNCASGFADYINQNIATYHIKTKADLCAFLANNIHESGGFTKLRENMNYSPKRLLEVFPKYFKSLASATAIANRGPVAIANTVYGGRMGNNPNNDDGFNYRGGGTIHLTGADNYRLCSVGIGVGTKLFDNPDLIAQPEYAMKSALWFWERNQCSRFANFGDFERVCRIINGGTNGLAERIALNAKAWDVLF</sequence>
<protein>
    <recommendedName>
        <fullName evidence="1">Glycoside hydrolase family 19 catalytic domain-containing protein</fullName>
    </recommendedName>
</protein>
<dbReference type="GO" id="GO:0006032">
    <property type="term" value="P:chitin catabolic process"/>
    <property type="evidence" value="ECO:0007669"/>
    <property type="project" value="InterPro"/>
</dbReference>